<name>A0AC35UCF8_9BILA</name>
<dbReference type="WBParaSite" id="RSKR_0000975200.1">
    <property type="protein sequence ID" value="RSKR_0000975200.1"/>
    <property type="gene ID" value="RSKR_0000975200"/>
</dbReference>
<protein>
    <submittedName>
        <fullName evidence="2">Tyrosine-protein phosphatase domain-containing protein</fullName>
    </submittedName>
</protein>
<proteinExistence type="predicted"/>
<accession>A0AC35UCF8</accession>
<organism evidence="1 2">
    <name type="scientific">Rhabditophanes sp. KR3021</name>
    <dbReference type="NCBI Taxonomy" id="114890"/>
    <lineage>
        <taxon>Eukaryota</taxon>
        <taxon>Metazoa</taxon>
        <taxon>Ecdysozoa</taxon>
        <taxon>Nematoda</taxon>
        <taxon>Chromadorea</taxon>
        <taxon>Rhabditida</taxon>
        <taxon>Tylenchina</taxon>
        <taxon>Panagrolaimomorpha</taxon>
        <taxon>Strongyloidoidea</taxon>
        <taxon>Alloionematidae</taxon>
        <taxon>Rhabditophanes</taxon>
    </lineage>
</organism>
<sequence>MGQYEHLLDMKNRLNMNMGEYNMNKVTNSVKDSTFKAHYINGYLEPKRFIICDSPTLAEMNQFIESVVSSNVAIIVSMEALEQSYLPRNMNQSRSFCDGRYKLRLIASGRFKGGYNSSLLKVYDEKTGKQRKILHLQYLGWPDSDVPSCRDFVSFVKTVKLNRTVLSGGYMANDSFCPIMVHSSLGRNRCNTFITLDIMLSKLAHIKHQYNSVSEYFINSTPGFSLTQTVLAVHVQHPSCLLSPLSYLFICLALIEEIVKLGMTKKHNGFSLRSYTVPGEFSPMRSSEMVKASFTQLTNPR</sequence>
<reference evidence="2" key="1">
    <citation type="submission" date="2016-11" db="UniProtKB">
        <authorList>
            <consortium name="WormBaseParasite"/>
        </authorList>
    </citation>
    <scope>IDENTIFICATION</scope>
    <source>
        <strain evidence="2">KR3021</strain>
    </source>
</reference>
<evidence type="ECO:0000313" key="1">
    <source>
        <dbReference type="Proteomes" id="UP000095286"/>
    </source>
</evidence>
<dbReference type="Proteomes" id="UP000095286">
    <property type="component" value="Unplaced"/>
</dbReference>
<evidence type="ECO:0000313" key="2">
    <source>
        <dbReference type="WBParaSite" id="RSKR_0000975200.1"/>
    </source>
</evidence>